<dbReference type="InterPro" id="IPR019535">
    <property type="entry name" value="ICE2_C"/>
</dbReference>
<feature type="domain" description="Little elongation complex subunit 2 C-terminal" evidence="2">
    <location>
        <begin position="827"/>
        <end position="990"/>
    </location>
</feature>
<name>A0A812DY44_ACAPH</name>
<dbReference type="PANTHER" id="PTHR14633:SF3">
    <property type="entry name" value="LITTLE ELONGATION COMPLEX SUBUNIT 2"/>
    <property type="match status" value="1"/>
</dbReference>
<feature type="region of interest" description="Disordered" evidence="1">
    <location>
        <begin position="636"/>
        <end position="712"/>
    </location>
</feature>
<dbReference type="GO" id="GO:0045945">
    <property type="term" value="P:positive regulation of transcription by RNA polymerase III"/>
    <property type="evidence" value="ECO:0007669"/>
    <property type="project" value="TreeGrafter"/>
</dbReference>
<dbReference type="GO" id="GO:0042795">
    <property type="term" value="P:snRNA transcription by RNA polymerase II"/>
    <property type="evidence" value="ECO:0007669"/>
    <property type="project" value="TreeGrafter"/>
</dbReference>
<protein>
    <recommendedName>
        <fullName evidence="2">Little elongation complex subunit 2 C-terminal domain-containing protein</fullName>
    </recommendedName>
</protein>
<proteinExistence type="predicted"/>
<keyword evidence="4" id="KW-1185">Reference proteome</keyword>
<dbReference type="GO" id="GO:0008023">
    <property type="term" value="C:transcription elongation factor complex"/>
    <property type="evidence" value="ECO:0007669"/>
    <property type="project" value="InterPro"/>
</dbReference>
<comment type="caution">
    <text evidence="3">The sequence shown here is derived from an EMBL/GenBank/DDBJ whole genome shotgun (WGS) entry which is preliminary data.</text>
</comment>
<evidence type="ECO:0000256" key="1">
    <source>
        <dbReference type="SAM" id="MobiDB-lite"/>
    </source>
</evidence>
<sequence>MDEGEIMQWDLVPPDMSSSDLFFTEESYKKFSIEADLSEQILSKYKELGPYIYTNDTELPEFNFDKKTASQTSPDSLSEVNGLKKNPECITSTVDDEMENGNKPLPETMESVKILDDGNSSNTVFERPASCDNSVKFGSLPPAEDHSQNVSYGRKRLRYPRYSLLNTSEQKFYVSKLTLYKKSRPEPDCPEYARFLKLHKKVQKEQKEFIAYLQKASMKFKEDYTFLEEVAVRYMQKKHEGILKRLQEHSPFNLPIDKVPIVTNHCKTHQLQSVKILLQMGEVPVNFPFLNKKMKTVLDYEILQQRFPTERTQLPNMESFNCNQVCSKDRNAQKLAQKYQCDIVLSSSVLKCLVDNHAPHFEKSWDIPVSVQEYQSEVSKNVMHKIIFLDKPFHLEPAEEDSDSSPELVIHFESSDTDETQAENKASCDKDKVSMKVPAINRSKITNTQVPYNSASPIPNLLASSPTLIIDTPASPTPVAPVLPTPIQISCTPGSPASDLSASPPASVVDVSASPIPETPILPTSDSTSLQISYTPGSPIADLSASPSALIIDTQPSPTLDAPILPTSDSTSLQISYTPGSPIADLSASPSALIIDTQPSPTLDAPILPTSDSTSLQISYTPGSPIADLSASPSALIIDTQPSPTPDAPASPTPDAPASPTPDAPASPTPDTPASPTPDAPASPTPDAPASPTPDTPASPVPDAPGSPLSMQENLSEPFERAMVLIPTESNENVFEFDDIKPKSPIISDVDNTSLSKKRKHHAAFEFGPLDSILEKQEELLKATNRIKPASIETKAAATISKMNNESTVKHSDNILPEIKFDENPEDYLKPGKGKNVTYCIWNFGDLRLLVRCKYSAVKKKKKNKEFVYLMPKLEYQVGFGHEQTTISDASQMWISSLIRHNCSINRIRINAFSSDVMMEETFSFRQICQLYNPASANNFMYNLFKKLQSLKPGSYFLSHTEGENASVISQVMPEKSHPLTFDLKKIYTYSFPISLSLSHICSLSICSNLSSTLLIALHFLSYIEPPFSIICQKNVSRSFYFF</sequence>
<dbReference type="PANTHER" id="PTHR14633">
    <property type="entry name" value="LITTLE ELONGATION COMPLEX SUBUNIT 2"/>
    <property type="match status" value="1"/>
</dbReference>
<evidence type="ECO:0000259" key="2">
    <source>
        <dbReference type="Pfam" id="PF10505"/>
    </source>
</evidence>
<dbReference type="Proteomes" id="UP000597762">
    <property type="component" value="Unassembled WGS sequence"/>
</dbReference>
<dbReference type="AlphaFoldDB" id="A0A812DY44"/>
<gene>
    <name evidence="3" type="ORF">SPHA_64643</name>
</gene>
<feature type="compositionally biased region" description="Pro residues" evidence="1">
    <location>
        <begin position="643"/>
        <end position="705"/>
    </location>
</feature>
<accession>A0A812DY44</accession>
<organism evidence="3 4">
    <name type="scientific">Acanthosepion pharaonis</name>
    <name type="common">Pharaoh cuttlefish</name>
    <name type="synonym">Sepia pharaonis</name>
    <dbReference type="NCBI Taxonomy" id="158019"/>
    <lineage>
        <taxon>Eukaryota</taxon>
        <taxon>Metazoa</taxon>
        <taxon>Spiralia</taxon>
        <taxon>Lophotrochozoa</taxon>
        <taxon>Mollusca</taxon>
        <taxon>Cephalopoda</taxon>
        <taxon>Coleoidea</taxon>
        <taxon>Decapodiformes</taxon>
        <taxon>Sepiida</taxon>
        <taxon>Sepiina</taxon>
        <taxon>Sepiidae</taxon>
        <taxon>Acanthosepion</taxon>
    </lineage>
</organism>
<dbReference type="EMBL" id="CAHIKZ030004648">
    <property type="protein sequence ID" value="CAE1313500.1"/>
    <property type="molecule type" value="Genomic_DNA"/>
</dbReference>
<reference evidence="3" key="1">
    <citation type="submission" date="2021-01" db="EMBL/GenBank/DDBJ databases">
        <authorList>
            <person name="Li R."/>
            <person name="Bekaert M."/>
        </authorList>
    </citation>
    <scope>NUCLEOTIDE SEQUENCE</scope>
    <source>
        <strain evidence="3">Farmed</strain>
    </source>
</reference>
<dbReference type="OrthoDB" id="6288737at2759"/>
<evidence type="ECO:0000313" key="3">
    <source>
        <dbReference type="EMBL" id="CAE1313500.1"/>
    </source>
</evidence>
<dbReference type="Pfam" id="PF10505">
    <property type="entry name" value="NARG2_C"/>
    <property type="match status" value="1"/>
</dbReference>
<evidence type="ECO:0000313" key="4">
    <source>
        <dbReference type="Proteomes" id="UP000597762"/>
    </source>
</evidence>
<dbReference type="GO" id="GO:0042796">
    <property type="term" value="P:snRNA transcription by RNA polymerase III"/>
    <property type="evidence" value="ECO:0007669"/>
    <property type="project" value="TreeGrafter"/>
</dbReference>